<name>A0ABT3EJ60_9FLAO</name>
<accession>A0ABT3EJ60</accession>
<keyword evidence="2" id="KW-1185">Reference proteome</keyword>
<evidence type="ECO:0000313" key="2">
    <source>
        <dbReference type="Proteomes" id="UP001165677"/>
    </source>
</evidence>
<evidence type="ECO:0000313" key="1">
    <source>
        <dbReference type="EMBL" id="MCW1148618.1"/>
    </source>
</evidence>
<organism evidence="1 2">
    <name type="scientific">Flavobacterium lacisediminis</name>
    <dbReference type="NCBI Taxonomy" id="2989705"/>
    <lineage>
        <taxon>Bacteria</taxon>
        <taxon>Pseudomonadati</taxon>
        <taxon>Bacteroidota</taxon>
        <taxon>Flavobacteriia</taxon>
        <taxon>Flavobacteriales</taxon>
        <taxon>Flavobacteriaceae</taxon>
        <taxon>Flavobacterium</taxon>
    </lineage>
</organism>
<comment type="caution">
    <text evidence="1">The sequence shown here is derived from an EMBL/GenBank/DDBJ whole genome shotgun (WGS) entry which is preliminary data.</text>
</comment>
<proteinExistence type="predicted"/>
<sequence>MKRYSLEIKEKCIKLIYWNDNSHNLDTKEFKKLDSVRVINTIKFNNGKTEISLFPSSKFNIESLVYDLKKKI</sequence>
<dbReference type="Proteomes" id="UP001165677">
    <property type="component" value="Unassembled WGS sequence"/>
</dbReference>
<reference evidence="1" key="1">
    <citation type="submission" date="2022-10" db="EMBL/GenBank/DDBJ databases">
        <title>Flavobacterium sp. nov., a bacterium isolated from lake sediment.</title>
        <authorList>
            <person name="Qu J.-H."/>
        </authorList>
    </citation>
    <scope>NUCLEOTIDE SEQUENCE</scope>
    <source>
        <strain evidence="1">TH16-21</strain>
    </source>
</reference>
<protein>
    <submittedName>
        <fullName evidence="1">Uncharacterized protein</fullName>
    </submittedName>
</protein>
<gene>
    <name evidence="1" type="ORF">OJ995_10330</name>
</gene>
<dbReference type="EMBL" id="JAPCIO010000006">
    <property type="protein sequence ID" value="MCW1148618.1"/>
    <property type="molecule type" value="Genomic_DNA"/>
</dbReference>
<dbReference type="RefSeq" id="WP_264369341.1">
    <property type="nucleotide sequence ID" value="NZ_JAPCIO010000006.1"/>
</dbReference>